<organism evidence="1 2">
    <name type="scientific">Trichinella pseudospiralis</name>
    <name type="common">Parasitic roundworm</name>
    <dbReference type="NCBI Taxonomy" id="6337"/>
    <lineage>
        <taxon>Eukaryota</taxon>
        <taxon>Metazoa</taxon>
        <taxon>Ecdysozoa</taxon>
        <taxon>Nematoda</taxon>
        <taxon>Enoplea</taxon>
        <taxon>Dorylaimia</taxon>
        <taxon>Trichinellida</taxon>
        <taxon>Trichinellidae</taxon>
        <taxon>Trichinella</taxon>
    </lineage>
</organism>
<evidence type="ECO:0000313" key="2">
    <source>
        <dbReference type="Proteomes" id="UP000054815"/>
    </source>
</evidence>
<dbReference type="AlphaFoldDB" id="A0A0V0YLR6"/>
<evidence type="ECO:0000313" key="1">
    <source>
        <dbReference type="EMBL" id="KRY01104.1"/>
    </source>
</evidence>
<comment type="caution">
    <text evidence="1">The sequence shown here is derived from an EMBL/GenBank/DDBJ whole genome shotgun (WGS) entry which is preliminary data.</text>
</comment>
<dbReference type="Proteomes" id="UP000054815">
    <property type="component" value="Unassembled WGS sequence"/>
</dbReference>
<reference evidence="1 2" key="1">
    <citation type="submission" date="2015-01" db="EMBL/GenBank/DDBJ databases">
        <title>Evolution of Trichinella species and genotypes.</title>
        <authorList>
            <person name="Korhonen P.K."/>
            <person name="Edoardo P."/>
            <person name="Giuseppe L.R."/>
            <person name="Gasser R.B."/>
        </authorList>
    </citation>
    <scope>NUCLEOTIDE SEQUENCE [LARGE SCALE GENOMIC DNA]</scope>
    <source>
        <strain evidence="1">ISS141</strain>
    </source>
</reference>
<dbReference type="EMBL" id="JYDU01000004">
    <property type="protein sequence ID" value="KRY01104.1"/>
    <property type="molecule type" value="Genomic_DNA"/>
</dbReference>
<sequence length="82" mass="9385">MGNLKYLGEVVREIIFHDGHLERRFTDAKPTRKERIIGNSMSIPTIQDLLGKYYQFLGQSTTFPGVEIIPGLLSHIILETNR</sequence>
<accession>A0A0V0YLR6</accession>
<name>A0A0V0YLR6_TRIPS</name>
<protein>
    <submittedName>
        <fullName evidence="1">Uncharacterized protein</fullName>
    </submittedName>
</protein>
<proteinExistence type="predicted"/>
<gene>
    <name evidence="1" type="ORF">T4E_3895</name>
</gene>